<evidence type="ECO:0000256" key="8">
    <source>
        <dbReference type="ARBA" id="ARBA00023274"/>
    </source>
</evidence>
<keyword evidence="6 9" id="KW-0508">mRNA splicing</keyword>
<dbReference type="OrthoDB" id="6425924at2759"/>
<dbReference type="GO" id="GO:0046540">
    <property type="term" value="C:U4/U6 x U5 tri-snRNP complex"/>
    <property type="evidence" value="ECO:0007669"/>
    <property type="project" value="EnsemblFungi"/>
</dbReference>
<dbReference type="SMART" id="SM00651">
    <property type="entry name" value="Sm"/>
    <property type="match status" value="1"/>
</dbReference>
<dbReference type="SUPFAM" id="SSF50182">
    <property type="entry name" value="Sm-like ribonucleoproteins"/>
    <property type="match status" value="1"/>
</dbReference>
<proteinExistence type="inferred from homology"/>
<reference evidence="12 13" key="1">
    <citation type="journal article" date="2011" name="Proc. Natl. Acad. Sci. U.S.A.">
        <title>Evolutionary erosion of yeast sex chromosomes by mating-type switching accidents.</title>
        <authorList>
            <person name="Gordon J.L."/>
            <person name="Armisen D."/>
            <person name="Proux-Wera E."/>
            <person name="Oheigeartaigh S.S."/>
            <person name="Byrne K.P."/>
            <person name="Wolfe K.H."/>
        </authorList>
    </citation>
    <scope>NUCLEOTIDE SEQUENCE [LARGE SCALE GENOMIC DNA]</scope>
    <source>
        <strain evidence="13">ATCC 76901 / BCRC 22586 / CBS 4309 / NBRC 1992 / NRRL Y-12630</strain>
    </source>
</reference>
<dbReference type="InParanoid" id="G0VCT9"/>
<evidence type="ECO:0000256" key="7">
    <source>
        <dbReference type="ARBA" id="ARBA00023242"/>
    </source>
</evidence>
<keyword evidence="13" id="KW-1185">Reference proteome</keyword>
<comment type="similarity">
    <text evidence="3 9">Belongs to the snRNP core protein family.</text>
</comment>
<dbReference type="GO" id="GO:0005685">
    <property type="term" value="C:U1 snRNP"/>
    <property type="evidence" value="ECO:0007669"/>
    <property type="project" value="EnsemblFungi"/>
</dbReference>
<keyword evidence="5 9" id="KW-0507">mRNA processing</keyword>
<reference key="2">
    <citation type="submission" date="2011-08" db="EMBL/GenBank/DDBJ databases">
        <title>Genome sequence of Naumovozyma castellii.</title>
        <authorList>
            <person name="Gordon J.L."/>
            <person name="Armisen D."/>
            <person name="Proux-Wera E."/>
            <person name="OhEigeartaigh S.S."/>
            <person name="Byrne K.P."/>
            <person name="Wolfe K.H."/>
        </authorList>
    </citation>
    <scope>NUCLEOTIDE SEQUENCE</scope>
    <source>
        <strain>Type strain:CBS 4309</strain>
    </source>
</reference>
<feature type="region of interest" description="Disordered" evidence="10">
    <location>
        <begin position="82"/>
        <end position="102"/>
    </location>
</feature>
<dbReference type="GO" id="GO:0000243">
    <property type="term" value="C:commitment complex"/>
    <property type="evidence" value="ECO:0007669"/>
    <property type="project" value="EnsemblFungi"/>
</dbReference>
<keyword evidence="7 9" id="KW-0539">Nucleus</keyword>
<evidence type="ECO:0000256" key="9">
    <source>
        <dbReference type="RuleBase" id="RU365050"/>
    </source>
</evidence>
<organism evidence="12 13">
    <name type="scientific">Naumovozyma castellii</name>
    <name type="common">Yeast</name>
    <name type="synonym">Saccharomyces castellii</name>
    <dbReference type="NCBI Taxonomy" id="27288"/>
    <lineage>
        <taxon>Eukaryota</taxon>
        <taxon>Fungi</taxon>
        <taxon>Dikarya</taxon>
        <taxon>Ascomycota</taxon>
        <taxon>Saccharomycotina</taxon>
        <taxon>Saccharomycetes</taxon>
        <taxon>Saccharomycetales</taxon>
        <taxon>Saccharomycetaceae</taxon>
        <taxon>Naumovozyma</taxon>
    </lineage>
</organism>
<dbReference type="PROSITE" id="PS52002">
    <property type="entry name" value="SM"/>
    <property type="match status" value="1"/>
</dbReference>
<dbReference type="HOGENOM" id="CLU_099537_1_2_1"/>
<dbReference type="KEGG" id="ncs:NCAS_0C03090"/>
<evidence type="ECO:0000313" key="13">
    <source>
        <dbReference type="Proteomes" id="UP000001640"/>
    </source>
</evidence>
<evidence type="ECO:0000256" key="6">
    <source>
        <dbReference type="ARBA" id="ARBA00023187"/>
    </source>
</evidence>
<name>G0VCT9_NAUCA</name>
<dbReference type="Gene3D" id="2.30.30.100">
    <property type="match status" value="1"/>
</dbReference>
<dbReference type="InterPro" id="IPR001163">
    <property type="entry name" value="Sm_dom_euk/arc"/>
</dbReference>
<dbReference type="GO" id="GO:0071004">
    <property type="term" value="C:U2-type prespliceosome"/>
    <property type="evidence" value="ECO:0007669"/>
    <property type="project" value="EnsemblFungi"/>
</dbReference>
<dbReference type="GO" id="GO:0003729">
    <property type="term" value="F:mRNA binding"/>
    <property type="evidence" value="ECO:0007669"/>
    <property type="project" value="EnsemblFungi"/>
</dbReference>
<dbReference type="GeneID" id="96902882"/>
<dbReference type="InterPro" id="IPR010920">
    <property type="entry name" value="LSM_dom_sf"/>
</dbReference>
<evidence type="ECO:0000256" key="10">
    <source>
        <dbReference type="SAM" id="MobiDB-lite"/>
    </source>
</evidence>
<evidence type="ECO:0000259" key="11">
    <source>
        <dbReference type="PROSITE" id="PS52002"/>
    </source>
</evidence>
<dbReference type="InterPro" id="IPR047575">
    <property type="entry name" value="Sm"/>
</dbReference>
<evidence type="ECO:0000256" key="2">
    <source>
        <dbReference type="ARBA" id="ARBA00004514"/>
    </source>
</evidence>
<dbReference type="GO" id="GO:0036261">
    <property type="term" value="P:7-methylguanosine cap hypermethylation"/>
    <property type="evidence" value="ECO:0007669"/>
    <property type="project" value="EnsemblFungi"/>
</dbReference>
<dbReference type="Proteomes" id="UP000001640">
    <property type="component" value="Chromosome 3"/>
</dbReference>
<evidence type="ECO:0000256" key="1">
    <source>
        <dbReference type="ARBA" id="ARBA00004123"/>
    </source>
</evidence>
<dbReference type="GO" id="GO:0005829">
    <property type="term" value="C:cytosol"/>
    <property type="evidence" value="ECO:0007669"/>
    <property type="project" value="UniProtKB-SubCell"/>
</dbReference>
<accession>G0VCT9</accession>
<evidence type="ECO:0000256" key="4">
    <source>
        <dbReference type="ARBA" id="ARBA00022490"/>
    </source>
</evidence>
<dbReference type="PANTHER" id="PTHR23338">
    <property type="entry name" value="SMALL NUCLEAR RIBONUCLEOPROTEIN SM"/>
    <property type="match status" value="1"/>
</dbReference>
<dbReference type="GO" id="GO:0000974">
    <property type="term" value="C:Prp19 complex"/>
    <property type="evidence" value="ECO:0007669"/>
    <property type="project" value="EnsemblFungi"/>
</dbReference>
<dbReference type="FunFam" id="2.30.30.100:FF:000002">
    <property type="entry name" value="Small nuclear ribonucleoprotein Sm D3"/>
    <property type="match status" value="1"/>
</dbReference>
<keyword evidence="8 9" id="KW-0687">Ribonucleoprotein</keyword>
<protein>
    <recommendedName>
        <fullName evidence="9">Small nuclear ribonucleoprotein Sm D3</fullName>
        <shortName evidence="9">Sm-D3</shortName>
    </recommendedName>
    <alternativeName>
        <fullName evidence="9">snRNP core protein D3</fullName>
    </alternativeName>
</protein>
<comment type="subcellular location">
    <subcellularLocation>
        <location evidence="2">Cytoplasm</location>
        <location evidence="2">Cytosol</location>
    </subcellularLocation>
    <subcellularLocation>
        <location evidence="1 9">Nucleus</location>
    </subcellularLocation>
</comment>
<evidence type="ECO:0000256" key="5">
    <source>
        <dbReference type="ARBA" id="ARBA00022664"/>
    </source>
</evidence>
<dbReference type="InterPro" id="IPR027141">
    <property type="entry name" value="LSm4/Sm_D1/D3"/>
</dbReference>
<gene>
    <name evidence="12" type="primary">NCAS0C03090</name>
    <name evidence="12" type="ordered locus">NCAS_0C03090</name>
</gene>
<keyword evidence="4" id="KW-0963">Cytoplasm</keyword>
<dbReference type="GO" id="GO:0005682">
    <property type="term" value="C:U5 snRNP"/>
    <property type="evidence" value="ECO:0007669"/>
    <property type="project" value="EnsemblFungi"/>
</dbReference>
<dbReference type="GO" id="GO:0005687">
    <property type="term" value="C:U4 snRNP"/>
    <property type="evidence" value="ECO:0007669"/>
    <property type="project" value="EnsemblFungi"/>
</dbReference>
<sequence>MSSNSIPVKLLNEAQGHIVSIELTTGETYRGKLIESEDNMNVQLRDVVVTQTDSKITRMDHVFVRGSHIKFFVVPDMLKNAPLFKTGPQSRPTPPIRGPKRR</sequence>
<dbReference type="EMBL" id="HE576754">
    <property type="protein sequence ID" value="CCC69299.1"/>
    <property type="molecule type" value="Genomic_DNA"/>
</dbReference>
<dbReference type="CDD" id="cd01721">
    <property type="entry name" value="Sm_D3"/>
    <property type="match status" value="1"/>
</dbReference>
<dbReference type="OMA" id="HTITCET"/>
<evidence type="ECO:0000313" key="12">
    <source>
        <dbReference type="EMBL" id="CCC69299.1"/>
    </source>
</evidence>
<feature type="domain" description="Sm" evidence="11">
    <location>
        <begin position="6"/>
        <end position="78"/>
    </location>
</feature>
<dbReference type="GO" id="GO:0000387">
    <property type="term" value="P:spliceosomal snRNP assembly"/>
    <property type="evidence" value="ECO:0007669"/>
    <property type="project" value="UniProtKB-UniRule"/>
</dbReference>
<dbReference type="RefSeq" id="XP_003675665.1">
    <property type="nucleotide sequence ID" value="XM_003675617.1"/>
</dbReference>
<evidence type="ECO:0000256" key="3">
    <source>
        <dbReference type="ARBA" id="ARBA00008146"/>
    </source>
</evidence>
<dbReference type="FunCoup" id="G0VCT9">
    <property type="interactions" value="1288"/>
</dbReference>
<dbReference type="eggNOG" id="KOG3172">
    <property type="taxonomic scope" value="Eukaryota"/>
</dbReference>
<dbReference type="AlphaFoldDB" id="G0VCT9"/>
<feature type="compositionally biased region" description="Pro residues" evidence="10">
    <location>
        <begin position="91"/>
        <end position="102"/>
    </location>
</feature>
<dbReference type="Pfam" id="PF01423">
    <property type="entry name" value="LSM"/>
    <property type="match status" value="1"/>
</dbReference>
<dbReference type="STRING" id="1064592.G0VCT9"/>
<dbReference type="InterPro" id="IPR034099">
    <property type="entry name" value="SmD3"/>
</dbReference>